<evidence type="ECO:0000256" key="2">
    <source>
        <dbReference type="ARBA" id="ARBA00022475"/>
    </source>
</evidence>
<gene>
    <name evidence="14" type="ORF">EV699_102162</name>
</gene>
<evidence type="ECO:0000256" key="10">
    <source>
        <dbReference type="ARBA" id="ARBA00042775"/>
    </source>
</evidence>
<evidence type="ECO:0000256" key="5">
    <source>
        <dbReference type="ARBA" id="ARBA00022989"/>
    </source>
</evidence>
<evidence type="ECO:0000313" key="15">
    <source>
        <dbReference type="Proteomes" id="UP000295765"/>
    </source>
</evidence>
<dbReference type="PANTHER" id="PTHR47529">
    <property type="entry name" value="PEPTIDYL-PROLYL CIS-TRANS ISOMERASE D"/>
    <property type="match status" value="1"/>
</dbReference>
<proteinExistence type="inferred from homology"/>
<dbReference type="PROSITE" id="PS50198">
    <property type="entry name" value="PPIC_PPIASE_2"/>
    <property type="match status" value="1"/>
</dbReference>
<organism evidence="14 15">
    <name type="scientific">Plasticicumulans lactativorans</name>
    <dbReference type="NCBI Taxonomy" id="1133106"/>
    <lineage>
        <taxon>Bacteria</taxon>
        <taxon>Pseudomonadati</taxon>
        <taxon>Pseudomonadota</taxon>
        <taxon>Gammaproteobacteria</taxon>
        <taxon>Candidatus Competibacteraceae</taxon>
        <taxon>Plasticicumulans</taxon>
    </lineage>
</organism>
<keyword evidence="2" id="KW-1003">Cell membrane</keyword>
<accession>A0A4R2LCX9</accession>
<keyword evidence="3" id="KW-0997">Cell inner membrane</keyword>
<feature type="transmembrane region" description="Helical" evidence="12">
    <location>
        <begin position="12"/>
        <end position="30"/>
    </location>
</feature>
<reference evidence="14 15" key="1">
    <citation type="submission" date="2019-03" db="EMBL/GenBank/DDBJ databases">
        <title>Genomic Encyclopedia of Type Strains, Phase IV (KMG-IV): sequencing the most valuable type-strain genomes for metagenomic binning, comparative biology and taxonomic classification.</title>
        <authorList>
            <person name="Goeker M."/>
        </authorList>
    </citation>
    <scope>NUCLEOTIDE SEQUENCE [LARGE SCALE GENOMIC DNA]</scope>
    <source>
        <strain evidence="14 15">DSM 25287</strain>
    </source>
</reference>
<evidence type="ECO:0000256" key="7">
    <source>
        <dbReference type="ARBA" id="ARBA00023186"/>
    </source>
</evidence>
<dbReference type="InterPro" id="IPR046357">
    <property type="entry name" value="PPIase_dom_sf"/>
</dbReference>
<evidence type="ECO:0000256" key="6">
    <source>
        <dbReference type="ARBA" id="ARBA00023136"/>
    </source>
</evidence>
<keyword evidence="5 12" id="KW-1133">Transmembrane helix</keyword>
<dbReference type="InterPro" id="IPR027304">
    <property type="entry name" value="Trigger_fact/SurA_dom_sf"/>
</dbReference>
<evidence type="ECO:0000256" key="4">
    <source>
        <dbReference type="ARBA" id="ARBA00022692"/>
    </source>
</evidence>
<dbReference type="PANTHER" id="PTHR47529:SF1">
    <property type="entry name" value="PERIPLASMIC CHAPERONE PPID"/>
    <property type="match status" value="1"/>
</dbReference>
<keyword evidence="6 12" id="KW-0472">Membrane</keyword>
<feature type="domain" description="PpiC" evidence="13">
    <location>
        <begin position="261"/>
        <end position="365"/>
    </location>
</feature>
<comment type="similarity">
    <text evidence="8">Belongs to the PpiD chaperone family.</text>
</comment>
<protein>
    <recommendedName>
        <fullName evidence="9">Periplasmic chaperone PpiD</fullName>
    </recommendedName>
    <alternativeName>
        <fullName evidence="10">Periplasmic folding chaperone</fullName>
    </alternativeName>
</protein>
<dbReference type="OrthoDB" id="9812372at2"/>
<evidence type="ECO:0000313" key="14">
    <source>
        <dbReference type="EMBL" id="TCO83455.1"/>
    </source>
</evidence>
<evidence type="ECO:0000259" key="13">
    <source>
        <dbReference type="PROSITE" id="PS50198"/>
    </source>
</evidence>
<dbReference type="Proteomes" id="UP000295765">
    <property type="component" value="Unassembled WGS sequence"/>
</dbReference>
<evidence type="ECO:0000256" key="9">
    <source>
        <dbReference type="ARBA" id="ARBA00040743"/>
    </source>
</evidence>
<dbReference type="EMBL" id="SLWY01000002">
    <property type="protein sequence ID" value="TCO83455.1"/>
    <property type="molecule type" value="Genomic_DNA"/>
</dbReference>
<dbReference type="Pfam" id="PF13624">
    <property type="entry name" value="SurA_N_3"/>
    <property type="match status" value="1"/>
</dbReference>
<keyword evidence="7" id="KW-0143">Chaperone</keyword>
<keyword evidence="11" id="KW-0697">Rotamase</keyword>
<dbReference type="Pfam" id="PF13145">
    <property type="entry name" value="Rotamase_2"/>
    <property type="match status" value="1"/>
</dbReference>
<dbReference type="GO" id="GO:0003755">
    <property type="term" value="F:peptidyl-prolyl cis-trans isomerase activity"/>
    <property type="evidence" value="ECO:0007669"/>
    <property type="project" value="UniProtKB-KW"/>
</dbReference>
<evidence type="ECO:0000256" key="3">
    <source>
        <dbReference type="ARBA" id="ARBA00022519"/>
    </source>
</evidence>
<comment type="caution">
    <text evidence="14">The sequence shown here is derived from an EMBL/GenBank/DDBJ whole genome shotgun (WGS) entry which is preliminary data.</text>
</comment>
<dbReference type="SUPFAM" id="SSF109998">
    <property type="entry name" value="Triger factor/SurA peptide-binding domain-like"/>
    <property type="match status" value="1"/>
</dbReference>
<evidence type="ECO:0000256" key="1">
    <source>
        <dbReference type="ARBA" id="ARBA00004382"/>
    </source>
</evidence>
<dbReference type="SUPFAM" id="SSF54534">
    <property type="entry name" value="FKBP-like"/>
    <property type="match status" value="1"/>
</dbReference>
<dbReference type="GO" id="GO:0005886">
    <property type="term" value="C:plasma membrane"/>
    <property type="evidence" value="ECO:0007669"/>
    <property type="project" value="UniProtKB-SubCell"/>
</dbReference>
<dbReference type="AlphaFoldDB" id="A0A4R2LCX9"/>
<evidence type="ECO:0000256" key="12">
    <source>
        <dbReference type="SAM" id="Phobius"/>
    </source>
</evidence>
<dbReference type="Gene3D" id="3.10.50.40">
    <property type="match status" value="1"/>
</dbReference>
<evidence type="ECO:0000256" key="8">
    <source>
        <dbReference type="ARBA" id="ARBA00038408"/>
    </source>
</evidence>
<dbReference type="InterPro" id="IPR000297">
    <property type="entry name" value="PPIase_PpiC"/>
</dbReference>
<keyword evidence="11 14" id="KW-0413">Isomerase</keyword>
<dbReference type="Gene3D" id="1.10.4030.10">
    <property type="entry name" value="Porin chaperone SurA, peptide-binding domain"/>
    <property type="match status" value="1"/>
</dbReference>
<keyword evidence="15" id="KW-1185">Reference proteome</keyword>
<keyword evidence="4 12" id="KW-0812">Transmembrane</keyword>
<comment type="subcellular location">
    <subcellularLocation>
        <location evidence="1">Cell inner membrane</location>
        <topology evidence="1">Single-pass type II membrane protein</topology>
        <orientation evidence="1">Periplasmic side</orientation>
    </subcellularLocation>
</comment>
<name>A0A4R2LCX9_9GAMM</name>
<dbReference type="InterPro" id="IPR052029">
    <property type="entry name" value="PpiD_chaperone"/>
</dbReference>
<dbReference type="RefSeq" id="WP_132538403.1">
    <property type="nucleotide sequence ID" value="NZ_SLWY01000002.1"/>
</dbReference>
<evidence type="ECO:0000256" key="11">
    <source>
        <dbReference type="PROSITE-ProRule" id="PRU00278"/>
    </source>
</evidence>
<sequence length="635" mass="69636">MLQTIRDRASGWFAYIIIGLLIVPFALWGINHYTNSGPTTDAATVDGDPITLAQFQQALQRQRQRVAAALGADAVDEGRLKREVMDGLIDEKLIERFVDASGLRVSDLQLDASIKGIAAFQVNGSFSHELYERTVRSQGYSVPAFESMLRASLATDQLRQGVAASAMLTAVDLRRLVDLIGQKREVSYLVMPKEVFRAREQPGEPDIEAFYQQHRDRYVNPEQVRLEYIDLNVEALGGDVVPSEEALRAAYQEQQANFSRPEERVASHILVRLPEDASAEQVERARVRIQGLADDIAAGRKTFDDVSRSIREGGDPTVEAGELGALAKGVMDPAFDEALFGLAAPGAISAPVRTDFGYHLVRLDAIRPAQVRPYEEVRDELVRTLNRQQNDGRFYEAAERLSTLVFENPDTLAPAAQAIGVTVAQSDWLSRQGADTGIFADPKVLAAAFSDDVLGARRNSEPIQIDAGRVVVVRVLDHKAASQRTLDEAREQVLGDLREERARQRMNELSGTYAGRVHGGESLQALAAEGGYRIEAARWVQRNAPGVDPALLRAAFRLPPPAEGKPAATAVDLANGDRAVLMVSAVKPGTEADLAEAESKLLTDRIRGQIGAVQLEGMVDEWRRQSKVVSHVDRL</sequence>